<feature type="compositionally biased region" description="Low complexity" evidence="1">
    <location>
        <begin position="196"/>
        <end position="207"/>
    </location>
</feature>
<feature type="region of interest" description="Disordered" evidence="1">
    <location>
        <begin position="1"/>
        <end position="75"/>
    </location>
</feature>
<comment type="caution">
    <text evidence="2">The sequence shown here is derived from an EMBL/GenBank/DDBJ whole genome shotgun (WGS) entry which is preliminary data.</text>
</comment>
<feature type="compositionally biased region" description="Polar residues" evidence="1">
    <location>
        <begin position="767"/>
        <end position="778"/>
    </location>
</feature>
<dbReference type="EMBL" id="JAAOAN010001245">
    <property type="protein sequence ID" value="KAF5696202.1"/>
    <property type="molecule type" value="Genomic_DNA"/>
</dbReference>
<evidence type="ECO:0000313" key="2">
    <source>
        <dbReference type="EMBL" id="KAF5696202.1"/>
    </source>
</evidence>
<name>A0A8H5XM21_9HYPO</name>
<gene>
    <name evidence="2" type="ORF">FMUND_15756</name>
</gene>
<accession>A0A8H5XM21</accession>
<feature type="compositionally biased region" description="Basic and acidic residues" evidence="1">
    <location>
        <begin position="14"/>
        <end position="28"/>
    </location>
</feature>
<feature type="compositionally biased region" description="Low complexity" evidence="1">
    <location>
        <begin position="271"/>
        <end position="285"/>
    </location>
</feature>
<feature type="region of interest" description="Disordered" evidence="1">
    <location>
        <begin position="767"/>
        <end position="806"/>
    </location>
</feature>
<dbReference type="AlphaFoldDB" id="A0A8H5XM21"/>
<dbReference type="Proteomes" id="UP000544331">
    <property type="component" value="Unassembled WGS sequence"/>
</dbReference>
<reference evidence="2 3" key="1">
    <citation type="submission" date="2020-05" db="EMBL/GenBank/DDBJ databases">
        <title>Identification and distribution of gene clusters putatively required for synthesis of sphingolipid metabolism inhibitors in phylogenetically diverse species of the filamentous fungus Fusarium.</title>
        <authorList>
            <person name="Kim H.-S."/>
            <person name="Busman M."/>
            <person name="Brown D.W."/>
            <person name="Divon H."/>
            <person name="Uhlig S."/>
            <person name="Proctor R.H."/>
        </authorList>
    </citation>
    <scope>NUCLEOTIDE SEQUENCE [LARGE SCALE GENOMIC DNA]</scope>
    <source>
        <strain evidence="2 3">NRRL 66235</strain>
    </source>
</reference>
<sequence>MSSISSFDTESVESDLHDSESIKSKTPDSIDPFDSDSSSVSGQSELDNSPTERRNAAQERKAAPPIDTQRSGGRGLSKALLERVRKFRTFILQNPQYKKETRKWSSKSEPYSRRKDLDVLAAYYYDEDKQGIYRQSEPIEGEGVSSSDFDAASLFKEWSIIQRALNTAQKNNLFSPELESPDADSVEEESSDDGSSRSSTSPEPVTPDVMNQHSRQLQKKMPSKSQSIYAGEWKEVSKLIKAQNKQLRENRQDMESLTEIVKSLEAKAQQTGSTPTTRVGTTKRSLFQPTKHSPTRKQFAQPSQHRSLQTPRLGTEYPRATAGHHSSDEQTPTAASQTLTDMRVSTPREWQPVPAAQSGGARHTDSVVKPQYQPCLPVDLQQEQEIHPINYNDHVLTARRDILNFKISDLGVFDPRKKPCLDRKHQTCWGRDYNIFSDVHSWIQSVDDNWSRIDSCELDIVTRNLWTLLEGPAIVWWRSQLTQNDREQLQASKEKMLQAVEKEFRLDISDAIGILETSKFDRHDIMGEASIQTFAYKIFRAAKACGGTSNEHLLTRLYLSLDPDLQVFVDAPKSTDILSEYVQMLNEKIKAYRRRANTEEAVKVHFVGGTRHSEEGGSCVESLYSTGNGIRATEGRNGRSLQNVNKRKELYPNNWPYERHYQNGPHFLQRNVPRFQRVVAHPYRHDRRRDLGEDLTGQQVHDRGGRNEYYDYEFGTNDLEDHWDPYRAAHKTEEHTPYGLNHQRMEFNHSGHENQDQSFQGKYYGQQEQNAYQPNESLNRWPPNEGLRNDYHPRLLGPPEDEGNGH</sequence>
<feature type="region of interest" description="Disordered" evidence="1">
    <location>
        <begin position="170"/>
        <end position="228"/>
    </location>
</feature>
<feature type="compositionally biased region" description="Polar residues" evidence="1">
    <location>
        <begin position="287"/>
        <end position="312"/>
    </location>
</feature>
<proteinExistence type="predicted"/>
<feature type="compositionally biased region" description="Low complexity" evidence="1">
    <location>
        <begin position="29"/>
        <end position="47"/>
    </location>
</feature>
<evidence type="ECO:0000313" key="3">
    <source>
        <dbReference type="Proteomes" id="UP000544331"/>
    </source>
</evidence>
<protein>
    <submittedName>
        <fullName evidence="2">Retrotransposable element</fullName>
    </submittedName>
</protein>
<evidence type="ECO:0000256" key="1">
    <source>
        <dbReference type="SAM" id="MobiDB-lite"/>
    </source>
</evidence>
<organism evidence="2 3">
    <name type="scientific">Fusarium mundagurra</name>
    <dbReference type="NCBI Taxonomy" id="1567541"/>
    <lineage>
        <taxon>Eukaryota</taxon>
        <taxon>Fungi</taxon>
        <taxon>Dikarya</taxon>
        <taxon>Ascomycota</taxon>
        <taxon>Pezizomycotina</taxon>
        <taxon>Sordariomycetes</taxon>
        <taxon>Hypocreomycetidae</taxon>
        <taxon>Hypocreales</taxon>
        <taxon>Nectriaceae</taxon>
        <taxon>Fusarium</taxon>
        <taxon>Fusarium fujikuroi species complex</taxon>
    </lineage>
</organism>
<feature type="compositionally biased region" description="Basic and acidic residues" evidence="1">
    <location>
        <begin position="50"/>
        <end position="62"/>
    </location>
</feature>
<feature type="compositionally biased region" description="Acidic residues" evidence="1">
    <location>
        <begin position="179"/>
        <end position="192"/>
    </location>
</feature>
<dbReference type="OrthoDB" id="5013404at2759"/>
<feature type="region of interest" description="Disordered" evidence="1">
    <location>
        <begin position="266"/>
        <end position="337"/>
    </location>
</feature>
<keyword evidence="3" id="KW-1185">Reference proteome</keyword>